<accession>A0A8R7JZ45</accession>
<name>A0A8R7JZ45_TRIUA</name>
<organism evidence="2 3">
    <name type="scientific">Triticum urartu</name>
    <name type="common">Red wild einkorn</name>
    <name type="synonym">Crithodium urartu</name>
    <dbReference type="NCBI Taxonomy" id="4572"/>
    <lineage>
        <taxon>Eukaryota</taxon>
        <taxon>Viridiplantae</taxon>
        <taxon>Streptophyta</taxon>
        <taxon>Embryophyta</taxon>
        <taxon>Tracheophyta</taxon>
        <taxon>Spermatophyta</taxon>
        <taxon>Magnoliopsida</taxon>
        <taxon>Liliopsida</taxon>
        <taxon>Poales</taxon>
        <taxon>Poaceae</taxon>
        <taxon>BOP clade</taxon>
        <taxon>Pooideae</taxon>
        <taxon>Triticodae</taxon>
        <taxon>Triticeae</taxon>
        <taxon>Triticinae</taxon>
        <taxon>Triticum</taxon>
    </lineage>
</organism>
<dbReference type="EnsemblPlants" id="TuG1812G0100001367.01.T02">
    <property type="protein sequence ID" value="TuG1812G0100001367.01.T02.cds358358"/>
    <property type="gene ID" value="TuG1812G0100001367.01"/>
</dbReference>
<proteinExistence type="predicted"/>
<reference evidence="2" key="3">
    <citation type="submission" date="2022-06" db="UniProtKB">
        <authorList>
            <consortium name="EnsemblPlants"/>
        </authorList>
    </citation>
    <scope>IDENTIFICATION</scope>
</reference>
<evidence type="ECO:0000313" key="3">
    <source>
        <dbReference type="Proteomes" id="UP000015106"/>
    </source>
</evidence>
<dbReference type="AlphaFoldDB" id="A0A8R7JZ45"/>
<dbReference type="EnsemblPlants" id="TuG1812G0100001367.01.T04">
    <property type="protein sequence ID" value="TuG1812G0100001367.01.T04.cds358356"/>
    <property type="gene ID" value="TuG1812G0100001367.01"/>
</dbReference>
<dbReference type="Proteomes" id="UP000015106">
    <property type="component" value="Chromosome 1"/>
</dbReference>
<dbReference type="Gramene" id="TuG1812G0100001367.01.T04">
    <property type="protein sequence ID" value="TuG1812G0100001367.01.T04.cds358356"/>
    <property type="gene ID" value="TuG1812G0100001367.01"/>
</dbReference>
<evidence type="ECO:0000256" key="1">
    <source>
        <dbReference type="SAM" id="MobiDB-lite"/>
    </source>
</evidence>
<reference evidence="3" key="1">
    <citation type="journal article" date="2013" name="Nature">
        <title>Draft genome of the wheat A-genome progenitor Triticum urartu.</title>
        <authorList>
            <person name="Ling H.Q."/>
            <person name="Zhao S."/>
            <person name="Liu D."/>
            <person name="Wang J."/>
            <person name="Sun H."/>
            <person name="Zhang C."/>
            <person name="Fan H."/>
            <person name="Li D."/>
            <person name="Dong L."/>
            <person name="Tao Y."/>
            <person name="Gao C."/>
            <person name="Wu H."/>
            <person name="Li Y."/>
            <person name="Cui Y."/>
            <person name="Guo X."/>
            <person name="Zheng S."/>
            <person name="Wang B."/>
            <person name="Yu K."/>
            <person name="Liang Q."/>
            <person name="Yang W."/>
            <person name="Lou X."/>
            <person name="Chen J."/>
            <person name="Feng M."/>
            <person name="Jian J."/>
            <person name="Zhang X."/>
            <person name="Luo G."/>
            <person name="Jiang Y."/>
            <person name="Liu J."/>
            <person name="Wang Z."/>
            <person name="Sha Y."/>
            <person name="Zhang B."/>
            <person name="Wu H."/>
            <person name="Tang D."/>
            <person name="Shen Q."/>
            <person name="Xue P."/>
            <person name="Zou S."/>
            <person name="Wang X."/>
            <person name="Liu X."/>
            <person name="Wang F."/>
            <person name="Yang Y."/>
            <person name="An X."/>
            <person name="Dong Z."/>
            <person name="Zhang K."/>
            <person name="Zhang X."/>
            <person name="Luo M.C."/>
            <person name="Dvorak J."/>
            <person name="Tong Y."/>
            <person name="Wang J."/>
            <person name="Yang H."/>
            <person name="Li Z."/>
            <person name="Wang D."/>
            <person name="Zhang A."/>
            <person name="Wang J."/>
        </authorList>
    </citation>
    <scope>NUCLEOTIDE SEQUENCE</scope>
    <source>
        <strain evidence="3">cv. G1812</strain>
    </source>
</reference>
<evidence type="ECO:0000313" key="2">
    <source>
        <dbReference type="EnsemblPlants" id="TuG1812G0100001367.01.T04.cds358356"/>
    </source>
</evidence>
<sequence length="88" mass="9069">MSRTPAYPLARPHAPIPFLAQSKLTAAAAPLATAADANLPQVTVVSSYGAPLPTNPARPACHLPTLPFPGLEHKPPFPPPRSGSSGRS</sequence>
<reference evidence="2" key="2">
    <citation type="submission" date="2018-03" db="EMBL/GenBank/DDBJ databases">
        <title>The Triticum urartu genome reveals the dynamic nature of wheat genome evolution.</title>
        <authorList>
            <person name="Ling H."/>
            <person name="Ma B."/>
            <person name="Shi X."/>
            <person name="Liu H."/>
            <person name="Dong L."/>
            <person name="Sun H."/>
            <person name="Cao Y."/>
            <person name="Gao Q."/>
            <person name="Zheng S."/>
            <person name="Li Y."/>
            <person name="Yu Y."/>
            <person name="Du H."/>
            <person name="Qi M."/>
            <person name="Li Y."/>
            <person name="Yu H."/>
            <person name="Cui Y."/>
            <person name="Wang N."/>
            <person name="Chen C."/>
            <person name="Wu H."/>
            <person name="Zhao Y."/>
            <person name="Zhang J."/>
            <person name="Li Y."/>
            <person name="Zhou W."/>
            <person name="Zhang B."/>
            <person name="Hu W."/>
            <person name="Eijk M."/>
            <person name="Tang J."/>
            <person name="Witsenboer H."/>
            <person name="Zhao S."/>
            <person name="Li Z."/>
            <person name="Zhang A."/>
            <person name="Wang D."/>
            <person name="Liang C."/>
        </authorList>
    </citation>
    <scope>NUCLEOTIDE SEQUENCE [LARGE SCALE GENOMIC DNA]</scope>
    <source>
        <strain evidence="2">cv. G1812</strain>
    </source>
</reference>
<dbReference type="Gramene" id="TuG1812G0100001367.01.T02">
    <property type="protein sequence ID" value="TuG1812G0100001367.01.T02.cds358358"/>
    <property type="gene ID" value="TuG1812G0100001367.01"/>
</dbReference>
<feature type="region of interest" description="Disordered" evidence="1">
    <location>
        <begin position="59"/>
        <end position="88"/>
    </location>
</feature>
<protein>
    <submittedName>
        <fullName evidence="2">Uncharacterized protein</fullName>
    </submittedName>
</protein>
<keyword evidence="3" id="KW-1185">Reference proteome</keyword>